<keyword evidence="5" id="KW-1185">Reference proteome</keyword>
<reference evidence="4 5" key="1">
    <citation type="submission" date="2023-05" db="EMBL/GenBank/DDBJ databases">
        <title>Actinoplanes sp. NEAU-A12 genome sequencing.</title>
        <authorList>
            <person name="Wang Z.-S."/>
        </authorList>
    </citation>
    <scope>NUCLEOTIDE SEQUENCE [LARGE SCALE GENOMIC DNA]</scope>
    <source>
        <strain evidence="4 5">NEAU-A12</strain>
    </source>
</reference>
<evidence type="ECO:0000256" key="1">
    <source>
        <dbReference type="SAM" id="MobiDB-lite"/>
    </source>
</evidence>
<dbReference type="InterPro" id="IPR003777">
    <property type="entry name" value="XdhC_CoxI"/>
</dbReference>
<feature type="domain" description="XdhC- CoxI" evidence="2">
    <location>
        <begin position="17"/>
        <end position="77"/>
    </location>
</feature>
<dbReference type="Gene3D" id="3.40.50.720">
    <property type="entry name" value="NAD(P)-binding Rossmann-like Domain"/>
    <property type="match status" value="1"/>
</dbReference>
<feature type="domain" description="XdhC- CoxI" evidence="2">
    <location>
        <begin position="119"/>
        <end position="179"/>
    </location>
</feature>
<dbReference type="Pfam" id="PF13478">
    <property type="entry name" value="XdhC_C"/>
    <property type="match status" value="1"/>
</dbReference>
<dbReference type="RefSeq" id="WP_282761213.1">
    <property type="nucleotide sequence ID" value="NZ_JASCTH010000010.1"/>
</dbReference>
<comment type="caution">
    <text evidence="4">The sequence shown here is derived from an EMBL/GenBank/DDBJ whole genome shotgun (WGS) entry which is preliminary data.</text>
</comment>
<proteinExistence type="predicted"/>
<gene>
    <name evidence="4" type="ORF">QLQ12_17710</name>
</gene>
<evidence type="ECO:0000313" key="5">
    <source>
        <dbReference type="Proteomes" id="UP001241758"/>
    </source>
</evidence>
<feature type="domain" description="XdhC Rossmann" evidence="3">
    <location>
        <begin position="199"/>
        <end position="345"/>
    </location>
</feature>
<dbReference type="EMBL" id="JASCTH010000010">
    <property type="protein sequence ID" value="MDI6100448.1"/>
    <property type="molecule type" value="Genomic_DNA"/>
</dbReference>
<accession>A0ABT6WL46</accession>
<dbReference type="Pfam" id="PF02625">
    <property type="entry name" value="XdhC_CoxI"/>
    <property type="match status" value="2"/>
</dbReference>
<protein>
    <submittedName>
        <fullName evidence="4">XdhC family protein</fullName>
    </submittedName>
</protein>
<dbReference type="PANTHER" id="PTHR30388:SF4">
    <property type="entry name" value="MOLYBDENUM COFACTOR INSERTION CHAPERONE PAOD"/>
    <property type="match status" value="1"/>
</dbReference>
<organism evidence="4 5">
    <name type="scientific">Actinoplanes sandaracinus</name>
    <dbReference type="NCBI Taxonomy" id="3045177"/>
    <lineage>
        <taxon>Bacteria</taxon>
        <taxon>Bacillati</taxon>
        <taxon>Actinomycetota</taxon>
        <taxon>Actinomycetes</taxon>
        <taxon>Micromonosporales</taxon>
        <taxon>Micromonosporaceae</taxon>
        <taxon>Actinoplanes</taxon>
    </lineage>
</organism>
<dbReference type="PANTHER" id="PTHR30388">
    <property type="entry name" value="ALDEHYDE OXIDOREDUCTASE MOLYBDENUM COFACTOR ASSEMBLY PROTEIN"/>
    <property type="match status" value="1"/>
</dbReference>
<dbReference type="Proteomes" id="UP001241758">
    <property type="component" value="Unassembled WGS sequence"/>
</dbReference>
<evidence type="ECO:0000259" key="2">
    <source>
        <dbReference type="Pfam" id="PF02625"/>
    </source>
</evidence>
<dbReference type="InterPro" id="IPR052698">
    <property type="entry name" value="MoCofactor_Util/Proc"/>
</dbReference>
<evidence type="ECO:0000313" key="4">
    <source>
        <dbReference type="EMBL" id="MDI6100448.1"/>
    </source>
</evidence>
<dbReference type="InterPro" id="IPR027051">
    <property type="entry name" value="XdhC_Rossmann_dom"/>
</dbReference>
<feature type="region of interest" description="Disordered" evidence="1">
    <location>
        <begin position="365"/>
        <end position="385"/>
    </location>
</feature>
<evidence type="ECO:0000259" key="3">
    <source>
        <dbReference type="Pfam" id="PF13478"/>
    </source>
</evidence>
<sequence length="385" mass="39429">MREVLDDLLAWWSGDAGPAGLATVVATTGGSPRPVGAVMAVGPDGTVSGGVSGGCVEASVYDLAREAATDGEPRTGSFAASPDDVFAVGRPCGGQLDVYVERVDRVSFPEFGRVAAAIAGRVPVALVTCVEGAGAHRAGTRLVVTADGATGGPAPGRLRDTLVRQARRMLAEDRRGLVRPSRSSAARFFVATWAPAPRMLVLGSAHGAAAVARMGAFLGYHVTVCDPRPVFATARRFPGAHEVVVGWPDVYLRAEADAGRLGGRDVVCVMTHEARTAVPALRVATELPLAYVGVLGSRRAQRDLRDRMVSDGADVSALDRVSAPIGLDLGGVDSAETAVSIVAEIVALSRGGTGARLSLLRGAIHGAGPETPDPAGARPVRALAG</sequence>
<name>A0ABT6WL46_9ACTN</name>